<keyword evidence="2" id="KW-1185">Reference proteome</keyword>
<evidence type="ECO:0000313" key="1">
    <source>
        <dbReference type="EMBL" id="GBB98268.1"/>
    </source>
</evidence>
<dbReference type="EMBL" id="BEXD01002432">
    <property type="protein sequence ID" value="GBB98268.1"/>
    <property type="molecule type" value="Genomic_DNA"/>
</dbReference>
<evidence type="ECO:0000313" key="2">
    <source>
        <dbReference type="Proteomes" id="UP000247702"/>
    </source>
</evidence>
<comment type="caution">
    <text evidence="1">The sequence shown here is derived from an EMBL/GenBank/DDBJ whole genome shotgun (WGS) entry which is preliminary data.</text>
</comment>
<gene>
    <name evidence="1" type="ORF">RclHR1_31870002</name>
</gene>
<reference evidence="1 2" key="1">
    <citation type="submission" date="2017-11" db="EMBL/GenBank/DDBJ databases">
        <title>The genome of Rhizophagus clarus HR1 reveals common genetic basis of auxotrophy among arbuscular mycorrhizal fungi.</title>
        <authorList>
            <person name="Kobayashi Y."/>
        </authorList>
    </citation>
    <scope>NUCLEOTIDE SEQUENCE [LARGE SCALE GENOMIC DNA]</scope>
    <source>
        <strain evidence="1 2">HR1</strain>
    </source>
</reference>
<dbReference type="AlphaFoldDB" id="A0A2Z6S2P5"/>
<proteinExistence type="predicted"/>
<dbReference type="Proteomes" id="UP000247702">
    <property type="component" value="Unassembled WGS sequence"/>
</dbReference>
<name>A0A2Z6S2P5_9GLOM</name>
<organism evidence="1 2">
    <name type="scientific">Rhizophagus clarus</name>
    <dbReference type="NCBI Taxonomy" id="94130"/>
    <lineage>
        <taxon>Eukaryota</taxon>
        <taxon>Fungi</taxon>
        <taxon>Fungi incertae sedis</taxon>
        <taxon>Mucoromycota</taxon>
        <taxon>Glomeromycotina</taxon>
        <taxon>Glomeromycetes</taxon>
        <taxon>Glomerales</taxon>
        <taxon>Glomeraceae</taxon>
        <taxon>Rhizophagus</taxon>
    </lineage>
</organism>
<accession>A0A2Z6S2P5</accession>
<sequence>MNTNNPSPNNFNNAYGSITIIQTYNSYNDDVVNNSSDNQQYQQYQQPAGISNNYVTVTFNHNHHQNYQQ</sequence>
<protein>
    <submittedName>
        <fullName evidence="1">Uncharacterized protein</fullName>
    </submittedName>
</protein>